<evidence type="ECO:0000259" key="9">
    <source>
        <dbReference type="SMART" id="SM01002"/>
    </source>
</evidence>
<dbReference type="InterPro" id="IPR007698">
    <property type="entry name" value="AlaDH/PNT_NAD(H)-bd"/>
</dbReference>
<dbReference type="InterPro" id="IPR008143">
    <property type="entry name" value="Ala_DH/PNT_CS2"/>
</dbReference>
<keyword evidence="12" id="KW-1185">Reference proteome</keyword>
<dbReference type="InterPro" id="IPR007886">
    <property type="entry name" value="AlaDH/PNT_N"/>
</dbReference>
<dbReference type="CDD" id="cd05304">
    <property type="entry name" value="Rubrum_tdh"/>
    <property type="match status" value="1"/>
</dbReference>
<dbReference type="RefSeq" id="WP_311678170.1">
    <property type="nucleotide sequence ID" value="NZ_JAVREU010000001.1"/>
</dbReference>
<dbReference type="Gene3D" id="3.40.50.720">
    <property type="entry name" value="NAD(P)-binding Rossmann-like Domain"/>
    <property type="match status" value="2"/>
</dbReference>
<organism evidence="11 12">
    <name type="scientific">Streptomyces dubilierae</name>
    <dbReference type="NCBI Taxonomy" id="3075533"/>
    <lineage>
        <taxon>Bacteria</taxon>
        <taxon>Bacillati</taxon>
        <taxon>Actinomycetota</taxon>
        <taxon>Actinomycetes</taxon>
        <taxon>Kitasatosporales</taxon>
        <taxon>Streptomycetaceae</taxon>
        <taxon>Streptomyces</taxon>
    </lineage>
</organism>
<dbReference type="PANTHER" id="PTHR10160:SF19">
    <property type="entry name" value="PROTON-TRANSLOCATING NAD(P)(+) TRANSHYDROGENASE"/>
    <property type="match status" value="1"/>
</dbReference>
<gene>
    <name evidence="11" type="ORF">RM641_00975</name>
</gene>
<evidence type="ECO:0000256" key="1">
    <source>
        <dbReference type="ARBA" id="ARBA00003943"/>
    </source>
</evidence>
<dbReference type="SMART" id="SM01002">
    <property type="entry name" value="AlaDh_PNT_C"/>
    <property type="match status" value="1"/>
</dbReference>
<evidence type="ECO:0000313" key="12">
    <source>
        <dbReference type="Proteomes" id="UP001183586"/>
    </source>
</evidence>
<dbReference type="EC" id="7.1.1.1" evidence="3"/>
<dbReference type="Pfam" id="PF05222">
    <property type="entry name" value="AlaDh_PNT_N"/>
    <property type="match status" value="1"/>
</dbReference>
<reference evidence="12" key="1">
    <citation type="submission" date="2023-07" db="EMBL/GenBank/DDBJ databases">
        <title>30 novel species of actinomycetes from the DSMZ collection.</title>
        <authorList>
            <person name="Nouioui I."/>
        </authorList>
    </citation>
    <scope>NUCLEOTIDE SEQUENCE [LARGE SCALE GENOMIC DNA]</scope>
    <source>
        <strain evidence="12">DSM 41921</strain>
    </source>
</reference>
<dbReference type="SUPFAM" id="SSF52283">
    <property type="entry name" value="Formate/glycerate dehydrogenase catalytic domain-like"/>
    <property type="match status" value="1"/>
</dbReference>
<dbReference type="EMBL" id="JAVREU010000001">
    <property type="protein sequence ID" value="MDT0385997.1"/>
    <property type="molecule type" value="Genomic_DNA"/>
</dbReference>
<evidence type="ECO:0000313" key="11">
    <source>
        <dbReference type="EMBL" id="MDT0385997.1"/>
    </source>
</evidence>
<name>A0ABU2P1I5_9ACTN</name>
<evidence type="ECO:0000256" key="2">
    <source>
        <dbReference type="ARBA" id="ARBA00005689"/>
    </source>
</evidence>
<dbReference type="PANTHER" id="PTHR10160">
    <property type="entry name" value="NAD(P) TRANSHYDROGENASE"/>
    <property type="match status" value="1"/>
</dbReference>
<comment type="function">
    <text evidence="1">The transhydrogenation between NADH and NADP is coupled to respiration and ATP hydrolysis and functions as a proton pump across the membrane.</text>
</comment>
<evidence type="ECO:0000256" key="3">
    <source>
        <dbReference type="ARBA" id="ARBA00012943"/>
    </source>
</evidence>
<protein>
    <recommendedName>
        <fullName evidence="3">proton-translocating NAD(P)(+) transhydrogenase</fullName>
        <ecNumber evidence="3">7.1.1.1</ecNumber>
    </recommendedName>
</protein>
<feature type="domain" description="Alanine dehydrogenase/pyridine nucleotide transhydrogenase NAD(H)-binding" evidence="9">
    <location>
        <begin position="156"/>
        <end position="321"/>
    </location>
</feature>
<evidence type="ECO:0000256" key="8">
    <source>
        <dbReference type="ARBA" id="ARBA00048202"/>
    </source>
</evidence>
<dbReference type="InterPro" id="IPR036291">
    <property type="entry name" value="NAD(P)-bd_dom_sf"/>
</dbReference>
<dbReference type="Proteomes" id="UP001183586">
    <property type="component" value="Unassembled WGS sequence"/>
</dbReference>
<evidence type="ECO:0000256" key="7">
    <source>
        <dbReference type="ARBA" id="ARBA00023027"/>
    </source>
</evidence>
<feature type="domain" description="Alanine dehydrogenase/pyridine nucleotide transhydrogenase N-terminal" evidence="10">
    <location>
        <begin position="4"/>
        <end position="147"/>
    </location>
</feature>
<dbReference type="SUPFAM" id="SSF51735">
    <property type="entry name" value="NAD(P)-binding Rossmann-fold domains"/>
    <property type="match status" value="1"/>
</dbReference>
<keyword evidence="4" id="KW-0547">Nucleotide-binding</keyword>
<accession>A0ABU2P1I5</accession>
<keyword evidence="7" id="KW-0520">NAD</keyword>
<evidence type="ECO:0000256" key="5">
    <source>
        <dbReference type="ARBA" id="ARBA00022857"/>
    </source>
</evidence>
<keyword evidence="6" id="KW-1278">Translocase</keyword>
<keyword evidence="5" id="KW-0521">NADP</keyword>
<evidence type="ECO:0000256" key="6">
    <source>
        <dbReference type="ARBA" id="ARBA00022967"/>
    </source>
</evidence>
<sequence>MHIGVPREVVPGETRVALTPDEVRALAYEGHQVAVEYGAGDRAGHSDDAYLAAGAVPGTRADAFGADIVLQVHLAGAGGTMPGDAAEEDLALTRPSAVLVGLANPLSHPEPVRRLADNEVTAFSLDLLPRITRAQAMDVLSSQSAVAGYRAALIAAERLDKMLPMTTTAAGTLAPARVLVLGAGVAGLQAIATARRLGAVVRAYDIRAAAREQVESVGGVFVDLPLDTSSAEGAGGYAQAQHEEFYARQREVLGNEVAAADIVIATAQVPGRPAPVLVTEEMVRAMRPGSVVVDAAAAQGGNCAVSVADDTVVLAGVSVTAPTNLPAGAPAHASRLFARNIANFTRHLLDADGPRLDSDDPIIRDTLLTGAGRVVHPHVRELLGLDSAAEAGAPQAVTAANAVTAERS</sequence>
<comment type="catalytic activity">
    <reaction evidence="8">
        <text>NAD(+) + NADPH + H(+)(in) = NADH + NADP(+) + H(+)(out)</text>
        <dbReference type="Rhea" id="RHEA:47992"/>
        <dbReference type="ChEBI" id="CHEBI:15378"/>
        <dbReference type="ChEBI" id="CHEBI:57540"/>
        <dbReference type="ChEBI" id="CHEBI:57783"/>
        <dbReference type="ChEBI" id="CHEBI:57945"/>
        <dbReference type="ChEBI" id="CHEBI:58349"/>
        <dbReference type="EC" id="7.1.1.1"/>
    </reaction>
</comment>
<proteinExistence type="inferred from homology"/>
<evidence type="ECO:0000259" key="10">
    <source>
        <dbReference type="SMART" id="SM01003"/>
    </source>
</evidence>
<dbReference type="SMART" id="SM01003">
    <property type="entry name" value="AlaDh_PNT_N"/>
    <property type="match status" value="1"/>
</dbReference>
<dbReference type="PROSITE" id="PS00837">
    <property type="entry name" value="ALADH_PNT_2"/>
    <property type="match status" value="1"/>
</dbReference>
<dbReference type="Pfam" id="PF01262">
    <property type="entry name" value="AlaDh_PNT_C"/>
    <property type="match status" value="1"/>
</dbReference>
<evidence type="ECO:0000256" key="4">
    <source>
        <dbReference type="ARBA" id="ARBA00022741"/>
    </source>
</evidence>
<comment type="similarity">
    <text evidence="2">Belongs to the AlaDH/PNT family.</text>
</comment>
<comment type="caution">
    <text evidence="11">The sequence shown here is derived from an EMBL/GenBank/DDBJ whole genome shotgun (WGS) entry which is preliminary data.</text>
</comment>